<accession>A0A3E0H3N2</accession>
<gene>
    <name evidence="2" type="ORF">BCF44_115142</name>
</gene>
<dbReference type="Proteomes" id="UP000256269">
    <property type="component" value="Unassembled WGS sequence"/>
</dbReference>
<organism evidence="2 3">
    <name type="scientific">Kutzneria buriramensis</name>
    <dbReference type="NCBI Taxonomy" id="1045776"/>
    <lineage>
        <taxon>Bacteria</taxon>
        <taxon>Bacillati</taxon>
        <taxon>Actinomycetota</taxon>
        <taxon>Actinomycetes</taxon>
        <taxon>Pseudonocardiales</taxon>
        <taxon>Pseudonocardiaceae</taxon>
        <taxon>Kutzneria</taxon>
    </lineage>
</organism>
<dbReference type="InterPro" id="IPR036237">
    <property type="entry name" value="Xyl_isomerase-like_sf"/>
</dbReference>
<keyword evidence="3" id="KW-1185">Reference proteome</keyword>
<comment type="caution">
    <text evidence="2">The sequence shown here is derived from an EMBL/GenBank/DDBJ whole genome shotgun (WGS) entry which is preliminary data.</text>
</comment>
<keyword evidence="2" id="KW-0413">Isomerase</keyword>
<dbReference type="PANTHER" id="PTHR12110:SF52">
    <property type="entry name" value="XYLOSE ISOMERASE"/>
    <property type="match status" value="1"/>
</dbReference>
<dbReference type="Pfam" id="PF01261">
    <property type="entry name" value="AP_endonuc_2"/>
    <property type="match status" value="1"/>
</dbReference>
<feature type="domain" description="Xylose isomerase-like TIM barrel" evidence="1">
    <location>
        <begin position="26"/>
        <end position="266"/>
    </location>
</feature>
<proteinExistence type="predicted"/>
<sequence length="276" mass="30058">MSDLARLSINSETIKQWSLEELVAGCVEAGVPGIAPWREPVQEYGVERAAWLIRDAGLTVTSLCRGGFYTAAEPVQRRAALDDNLRAIDEAAALNCPVLVLVSGGLGADDRDLVGARRRVADALAELAPYAGERGVQLAIEPLHPMYCSDRCVVSTLAQALDLAEPFPAEQVGVVVDTYHSWWDPELDVQVRRAGETGRLALFQVADWVTPLPEGVLLGRGQLGDGHVPLREIRELVDSTGHDGPVEVEIFNPALWARNGAEVLTEVIQRYRDHLV</sequence>
<reference evidence="2 3" key="1">
    <citation type="submission" date="2018-08" db="EMBL/GenBank/DDBJ databases">
        <title>Genomic Encyclopedia of Archaeal and Bacterial Type Strains, Phase II (KMG-II): from individual species to whole genera.</title>
        <authorList>
            <person name="Goeker M."/>
        </authorList>
    </citation>
    <scope>NUCLEOTIDE SEQUENCE [LARGE SCALE GENOMIC DNA]</scope>
    <source>
        <strain evidence="2 3">DSM 45791</strain>
    </source>
</reference>
<dbReference type="GO" id="GO:0016853">
    <property type="term" value="F:isomerase activity"/>
    <property type="evidence" value="ECO:0007669"/>
    <property type="project" value="UniProtKB-KW"/>
</dbReference>
<name>A0A3E0H3N2_9PSEU</name>
<dbReference type="EMBL" id="QUNO01000015">
    <property type="protein sequence ID" value="REH37138.1"/>
    <property type="molecule type" value="Genomic_DNA"/>
</dbReference>
<evidence type="ECO:0000313" key="2">
    <source>
        <dbReference type="EMBL" id="REH37138.1"/>
    </source>
</evidence>
<dbReference type="AlphaFoldDB" id="A0A3E0H3N2"/>
<dbReference type="Gene3D" id="3.20.20.150">
    <property type="entry name" value="Divalent-metal-dependent TIM barrel enzymes"/>
    <property type="match status" value="1"/>
</dbReference>
<dbReference type="RefSeq" id="WP_342775690.1">
    <property type="nucleotide sequence ID" value="NZ_CP144375.1"/>
</dbReference>
<evidence type="ECO:0000313" key="3">
    <source>
        <dbReference type="Proteomes" id="UP000256269"/>
    </source>
</evidence>
<dbReference type="SUPFAM" id="SSF51658">
    <property type="entry name" value="Xylose isomerase-like"/>
    <property type="match status" value="1"/>
</dbReference>
<protein>
    <submittedName>
        <fullName evidence="2">Sugar phosphate isomerase/epimerase</fullName>
    </submittedName>
</protein>
<dbReference type="InterPro" id="IPR050312">
    <property type="entry name" value="IolE/XylAMocC-like"/>
</dbReference>
<evidence type="ECO:0000259" key="1">
    <source>
        <dbReference type="Pfam" id="PF01261"/>
    </source>
</evidence>
<dbReference type="PANTHER" id="PTHR12110">
    <property type="entry name" value="HYDROXYPYRUVATE ISOMERASE"/>
    <property type="match status" value="1"/>
</dbReference>
<dbReference type="InterPro" id="IPR013022">
    <property type="entry name" value="Xyl_isomerase-like_TIM-brl"/>
</dbReference>